<name>A0A7X2SZ72_ENTAG</name>
<protein>
    <submittedName>
        <fullName evidence="1">Peptide transporter</fullName>
    </submittedName>
</protein>
<dbReference type="EMBL" id="WKLC01002788">
    <property type="protein sequence ID" value="MSE19455.1"/>
    <property type="molecule type" value="Genomic_DNA"/>
</dbReference>
<gene>
    <name evidence="1" type="ORF">GKC49_31440</name>
</gene>
<reference evidence="1 2" key="1">
    <citation type="submission" date="2019-11" db="EMBL/GenBank/DDBJ databases">
        <title>Draft Genome Sequence of Plant Growth-Promoting Rhizosphere-Associated Bacteria.</title>
        <authorList>
            <person name="Vasilyev I.Y."/>
            <person name="Radchenko V."/>
            <person name="Ilnitskaya E.V."/>
        </authorList>
    </citation>
    <scope>NUCLEOTIDE SEQUENCE [LARGE SCALE GENOMIC DNA]</scope>
    <source>
        <strain evidence="1 2">VRA_MhP_f</strain>
    </source>
</reference>
<evidence type="ECO:0000313" key="1">
    <source>
        <dbReference type="EMBL" id="MSE19455.1"/>
    </source>
</evidence>
<accession>A0A7X2SZ72</accession>
<organism evidence="1 2">
    <name type="scientific">Enterobacter agglomerans</name>
    <name type="common">Erwinia herbicola</name>
    <name type="synonym">Pantoea agglomerans</name>
    <dbReference type="NCBI Taxonomy" id="549"/>
    <lineage>
        <taxon>Bacteria</taxon>
        <taxon>Pseudomonadati</taxon>
        <taxon>Pseudomonadota</taxon>
        <taxon>Gammaproteobacteria</taxon>
        <taxon>Enterobacterales</taxon>
        <taxon>Erwiniaceae</taxon>
        <taxon>Pantoea</taxon>
        <taxon>Pantoea agglomerans group</taxon>
    </lineage>
</organism>
<feature type="non-terminal residue" evidence="1">
    <location>
        <position position="46"/>
    </location>
</feature>
<evidence type="ECO:0000313" key="2">
    <source>
        <dbReference type="Proteomes" id="UP000461948"/>
    </source>
</evidence>
<dbReference type="AlphaFoldDB" id="A0A7X2SZ72"/>
<sequence>MFKSFFPRPALFFSSAAVWSLVAIFAWFGFAAHLPGIWPTFETAMK</sequence>
<proteinExistence type="predicted"/>
<dbReference type="Proteomes" id="UP000461948">
    <property type="component" value="Unassembled WGS sequence"/>
</dbReference>
<comment type="caution">
    <text evidence="1">The sequence shown here is derived from an EMBL/GenBank/DDBJ whole genome shotgun (WGS) entry which is preliminary data.</text>
</comment>